<organism evidence="2">
    <name type="scientific">bioreactor metagenome</name>
    <dbReference type="NCBI Taxonomy" id="1076179"/>
    <lineage>
        <taxon>unclassified sequences</taxon>
        <taxon>metagenomes</taxon>
        <taxon>ecological metagenomes</taxon>
    </lineage>
</organism>
<accession>A0A644WK81</accession>
<keyword evidence="1" id="KW-1133">Transmembrane helix</keyword>
<dbReference type="AlphaFoldDB" id="A0A644WK81"/>
<sequence length="252" mass="29592">MNDREIFKELNGINYNEQEIKEYMNFSNIEDKKLSSITNDVKTNLAKEKLMEACIYVEERLLERDEVIEKIIKGTDPDMLRVATGVNLMVNAPFMTGDGYSFNELMFCTNKRIILVHSNYYNRMQGIKIYNKEDIKDMLVGKDVKKKYRFKIQLDYKRNKKGAIASLLFMLFMTHVLSNVLSKFAYMLLGESELIGAVTYFILIIPIAYFFLTRKKLESEVLIEFSNGKFKDLLIRNVDCDEIQEYLSDKYK</sequence>
<gene>
    <name evidence="2" type="ORF">SDC9_48889</name>
</gene>
<protein>
    <submittedName>
        <fullName evidence="2">Uncharacterized protein</fullName>
    </submittedName>
</protein>
<proteinExistence type="predicted"/>
<keyword evidence="1" id="KW-0472">Membrane</keyword>
<keyword evidence="1" id="KW-0812">Transmembrane</keyword>
<dbReference type="EMBL" id="VSSQ01000885">
    <property type="protein sequence ID" value="MPM02634.1"/>
    <property type="molecule type" value="Genomic_DNA"/>
</dbReference>
<name>A0A644WK81_9ZZZZ</name>
<evidence type="ECO:0000313" key="2">
    <source>
        <dbReference type="EMBL" id="MPM02634.1"/>
    </source>
</evidence>
<feature type="transmembrane region" description="Helical" evidence="1">
    <location>
        <begin position="163"/>
        <end position="182"/>
    </location>
</feature>
<feature type="transmembrane region" description="Helical" evidence="1">
    <location>
        <begin position="194"/>
        <end position="212"/>
    </location>
</feature>
<reference evidence="2" key="1">
    <citation type="submission" date="2019-08" db="EMBL/GenBank/DDBJ databases">
        <authorList>
            <person name="Kucharzyk K."/>
            <person name="Murdoch R.W."/>
            <person name="Higgins S."/>
            <person name="Loffler F."/>
        </authorList>
    </citation>
    <scope>NUCLEOTIDE SEQUENCE</scope>
</reference>
<comment type="caution">
    <text evidence="2">The sequence shown here is derived from an EMBL/GenBank/DDBJ whole genome shotgun (WGS) entry which is preliminary data.</text>
</comment>
<evidence type="ECO:0000256" key="1">
    <source>
        <dbReference type="SAM" id="Phobius"/>
    </source>
</evidence>